<dbReference type="Gramene" id="CDP12526">
    <property type="protein sequence ID" value="CDP12526"/>
    <property type="gene ID" value="GSCOC_T00036136001"/>
</dbReference>
<evidence type="ECO:0000313" key="1">
    <source>
        <dbReference type="EMBL" id="CDP12526.1"/>
    </source>
</evidence>
<name>A0A068UVS4_COFCA</name>
<gene>
    <name evidence="1" type="ORF">GSCOC_T00036136001</name>
</gene>
<dbReference type="InParanoid" id="A0A068UVS4"/>
<dbReference type="Proteomes" id="UP000295252">
    <property type="component" value="Unassembled WGS sequence"/>
</dbReference>
<organism evidence="1 2">
    <name type="scientific">Coffea canephora</name>
    <name type="common">Robusta coffee</name>
    <dbReference type="NCBI Taxonomy" id="49390"/>
    <lineage>
        <taxon>Eukaryota</taxon>
        <taxon>Viridiplantae</taxon>
        <taxon>Streptophyta</taxon>
        <taxon>Embryophyta</taxon>
        <taxon>Tracheophyta</taxon>
        <taxon>Spermatophyta</taxon>
        <taxon>Magnoliopsida</taxon>
        <taxon>eudicotyledons</taxon>
        <taxon>Gunneridae</taxon>
        <taxon>Pentapetalae</taxon>
        <taxon>asterids</taxon>
        <taxon>lamiids</taxon>
        <taxon>Gentianales</taxon>
        <taxon>Rubiaceae</taxon>
        <taxon>Ixoroideae</taxon>
        <taxon>Gardenieae complex</taxon>
        <taxon>Bertiereae - Coffeeae clade</taxon>
        <taxon>Coffeeae</taxon>
        <taxon>Coffea</taxon>
    </lineage>
</organism>
<proteinExistence type="predicted"/>
<dbReference type="EMBL" id="HG739151">
    <property type="protein sequence ID" value="CDP12526.1"/>
    <property type="molecule type" value="Genomic_DNA"/>
</dbReference>
<dbReference type="AlphaFoldDB" id="A0A068UVS4"/>
<keyword evidence="2" id="KW-1185">Reference proteome</keyword>
<reference evidence="2" key="1">
    <citation type="journal article" date="2014" name="Science">
        <title>The coffee genome provides insight into the convergent evolution of caffeine biosynthesis.</title>
        <authorList>
            <person name="Denoeud F."/>
            <person name="Carretero-Paulet L."/>
            <person name="Dereeper A."/>
            <person name="Droc G."/>
            <person name="Guyot R."/>
            <person name="Pietrella M."/>
            <person name="Zheng C."/>
            <person name="Alberti A."/>
            <person name="Anthony F."/>
            <person name="Aprea G."/>
            <person name="Aury J.M."/>
            <person name="Bento P."/>
            <person name="Bernard M."/>
            <person name="Bocs S."/>
            <person name="Campa C."/>
            <person name="Cenci A."/>
            <person name="Combes M.C."/>
            <person name="Crouzillat D."/>
            <person name="Da Silva C."/>
            <person name="Daddiego L."/>
            <person name="De Bellis F."/>
            <person name="Dussert S."/>
            <person name="Garsmeur O."/>
            <person name="Gayraud T."/>
            <person name="Guignon V."/>
            <person name="Jahn K."/>
            <person name="Jamilloux V."/>
            <person name="Joet T."/>
            <person name="Labadie K."/>
            <person name="Lan T."/>
            <person name="Leclercq J."/>
            <person name="Lepelley M."/>
            <person name="Leroy T."/>
            <person name="Li L.T."/>
            <person name="Librado P."/>
            <person name="Lopez L."/>
            <person name="Munoz A."/>
            <person name="Noel B."/>
            <person name="Pallavicini A."/>
            <person name="Perrotta G."/>
            <person name="Poncet V."/>
            <person name="Pot D."/>
            <person name="Priyono X."/>
            <person name="Rigoreau M."/>
            <person name="Rouard M."/>
            <person name="Rozas J."/>
            <person name="Tranchant-Dubreuil C."/>
            <person name="VanBuren R."/>
            <person name="Zhang Q."/>
            <person name="Andrade A.C."/>
            <person name="Argout X."/>
            <person name="Bertrand B."/>
            <person name="de Kochko A."/>
            <person name="Graziosi G."/>
            <person name="Henry R.J."/>
            <person name="Jayarama X."/>
            <person name="Ming R."/>
            <person name="Nagai C."/>
            <person name="Rounsley S."/>
            <person name="Sankoff D."/>
            <person name="Giuliano G."/>
            <person name="Albert V.A."/>
            <person name="Wincker P."/>
            <person name="Lashermes P."/>
        </authorList>
    </citation>
    <scope>NUCLEOTIDE SEQUENCE [LARGE SCALE GENOMIC DNA]</scope>
    <source>
        <strain evidence="2">cv. DH200-94</strain>
    </source>
</reference>
<evidence type="ECO:0000313" key="2">
    <source>
        <dbReference type="Proteomes" id="UP000295252"/>
    </source>
</evidence>
<protein>
    <submittedName>
        <fullName evidence="1">DH200=94 genomic scaffold, scaffold_67</fullName>
    </submittedName>
</protein>
<sequence length="102" mass="11751">MPIFSRAKIEIHFVLFVKKKNCRQTQTILSPSSPFSSTKTLIISHQTQTTLSFPSPELLQLHLKLELLESHILLHHVLEFVGIQHRVTATKAIVKIIKLFRQ</sequence>
<accession>A0A068UVS4</accession>